<sequence length="304" mass="33475">MQSLISNVINQVDQVLLGKDQQVRLALACLFAEGHLLIEDLPGMGKTTLAHCLAKVLGLKFERVQFTSDLLPADILGVAIFEREQGVFKFHPGPVFTQVLLADEINRSSPKTQSALLEAMEEGQVTIEGKSRPLPTPFFVIATQNPLSQSGTFPLPESQLDRFLMRISLGYPSPASERLLFEGVDPRARIRELKPLVTNEQLAAIQTAVKQVAASDVLLDYVQRLVEFTRSDARFSYGLSPRGALALLRAAKAWALIHNRSYLVPEDVQTVLPAVVGHRVRGTGHSNDSEALVRHLRDSVNVLV</sequence>
<dbReference type="CDD" id="cd00009">
    <property type="entry name" value="AAA"/>
    <property type="match status" value="1"/>
</dbReference>
<dbReference type="Pfam" id="PF07726">
    <property type="entry name" value="AAA_3"/>
    <property type="match status" value="1"/>
</dbReference>
<evidence type="ECO:0000259" key="1">
    <source>
        <dbReference type="Pfam" id="PF07726"/>
    </source>
</evidence>
<keyword evidence="4" id="KW-1185">Reference proteome</keyword>
<dbReference type="EMBL" id="JBHRTF010000001">
    <property type="protein sequence ID" value="MFC3114109.1"/>
    <property type="molecule type" value="Genomic_DNA"/>
</dbReference>
<evidence type="ECO:0000313" key="3">
    <source>
        <dbReference type="EMBL" id="MFC3114109.1"/>
    </source>
</evidence>
<protein>
    <submittedName>
        <fullName evidence="3">AAA family ATPase</fullName>
    </submittedName>
</protein>
<dbReference type="RefSeq" id="WP_378115142.1">
    <property type="nucleotide sequence ID" value="NZ_JBHRTF010000001.1"/>
</dbReference>
<proteinExistence type="predicted"/>
<dbReference type="InterPro" id="IPR011703">
    <property type="entry name" value="ATPase_AAA-3"/>
</dbReference>
<dbReference type="PANTHER" id="PTHR42759">
    <property type="entry name" value="MOXR FAMILY PROTEIN"/>
    <property type="match status" value="1"/>
</dbReference>
<dbReference type="InterPro" id="IPR050764">
    <property type="entry name" value="CbbQ/NirQ/NorQ/GpvN"/>
</dbReference>
<comment type="caution">
    <text evidence="3">The sequence shown here is derived from an EMBL/GenBank/DDBJ whole genome shotgun (WGS) entry which is preliminary data.</text>
</comment>
<dbReference type="Gene3D" id="3.40.50.300">
    <property type="entry name" value="P-loop containing nucleotide triphosphate hydrolases"/>
    <property type="match status" value="1"/>
</dbReference>
<feature type="domain" description="ATPase AAA-3" evidence="1">
    <location>
        <begin position="35"/>
        <end position="165"/>
    </location>
</feature>
<dbReference type="SUPFAM" id="SSF52540">
    <property type="entry name" value="P-loop containing nucleoside triphosphate hydrolases"/>
    <property type="match status" value="1"/>
</dbReference>
<evidence type="ECO:0000313" key="4">
    <source>
        <dbReference type="Proteomes" id="UP001595555"/>
    </source>
</evidence>
<feature type="domain" description="ChlI/MoxR AAA lid" evidence="2">
    <location>
        <begin position="229"/>
        <end position="284"/>
    </location>
</feature>
<dbReference type="InterPro" id="IPR027417">
    <property type="entry name" value="P-loop_NTPase"/>
</dbReference>
<evidence type="ECO:0000259" key="2">
    <source>
        <dbReference type="Pfam" id="PF17863"/>
    </source>
</evidence>
<dbReference type="Gene3D" id="1.10.8.80">
    <property type="entry name" value="Magnesium chelatase subunit I, C-Terminal domain"/>
    <property type="match status" value="1"/>
</dbReference>
<accession>A0ABV7FD25</accession>
<dbReference type="PANTHER" id="PTHR42759:SF5">
    <property type="entry name" value="METHANOL DEHYDROGENASE REGULATOR"/>
    <property type="match status" value="1"/>
</dbReference>
<dbReference type="Proteomes" id="UP001595555">
    <property type="component" value="Unassembled WGS sequence"/>
</dbReference>
<organism evidence="3 4">
    <name type="scientific">Cellvibrio fontiphilus</name>
    <dbReference type="NCBI Taxonomy" id="1815559"/>
    <lineage>
        <taxon>Bacteria</taxon>
        <taxon>Pseudomonadati</taxon>
        <taxon>Pseudomonadota</taxon>
        <taxon>Gammaproteobacteria</taxon>
        <taxon>Cellvibrionales</taxon>
        <taxon>Cellvibrionaceae</taxon>
        <taxon>Cellvibrio</taxon>
    </lineage>
</organism>
<name>A0ABV7FD25_9GAMM</name>
<dbReference type="InterPro" id="IPR041628">
    <property type="entry name" value="ChlI/MoxR_AAA_lid"/>
</dbReference>
<gene>
    <name evidence="3" type="ORF">ACFODX_00975</name>
</gene>
<reference evidence="4" key="1">
    <citation type="journal article" date="2019" name="Int. J. Syst. Evol. Microbiol.">
        <title>The Global Catalogue of Microorganisms (GCM) 10K type strain sequencing project: providing services to taxonomists for standard genome sequencing and annotation.</title>
        <authorList>
            <consortium name="The Broad Institute Genomics Platform"/>
            <consortium name="The Broad Institute Genome Sequencing Center for Infectious Disease"/>
            <person name="Wu L."/>
            <person name="Ma J."/>
        </authorList>
    </citation>
    <scope>NUCLEOTIDE SEQUENCE [LARGE SCALE GENOMIC DNA]</scope>
    <source>
        <strain evidence="4">KCTC 52237</strain>
    </source>
</reference>
<dbReference type="Pfam" id="PF17863">
    <property type="entry name" value="AAA_lid_2"/>
    <property type="match status" value="1"/>
</dbReference>
<dbReference type="PIRSF" id="PIRSF002849">
    <property type="entry name" value="AAA_ATPase_chaperone_MoxR_prd"/>
    <property type="match status" value="1"/>
</dbReference>